<dbReference type="Gene3D" id="3.20.20.10">
    <property type="entry name" value="Alanine racemase"/>
    <property type="match status" value="1"/>
</dbReference>
<evidence type="ECO:0000256" key="1">
    <source>
        <dbReference type="ARBA" id="ARBA00001933"/>
    </source>
</evidence>
<accession>A0A0A1WGE5</accession>
<evidence type="ECO:0000256" key="6">
    <source>
        <dbReference type="ARBA" id="ARBA00034115"/>
    </source>
</evidence>
<dbReference type="FunFam" id="3.20.20.10:FF:000005">
    <property type="entry name" value="Ornithine decarboxylase"/>
    <property type="match status" value="1"/>
</dbReference>
<evidence type="ECO:0000256" key="3">
    <source>
        <dbReference type="ARBA" id="ARBA00022898"/>
    </source>
</evidence>
<name>A0A0A1WGE5_ZEUCU</name>
<evidence type="ECO:0000256" key="11">
    <source>
        <dbReference type="PIRSR" id="PIRSR600183-50"/>
    </source>
</evidence>
<comment type="pathway">
    <text evidence="6">Amine and polyamine biosynthesis; putrescine biosynthesis via L-ornithine pathway; putrescine from L-ornithine: step 1/1.</text>
</comment>
<feature type="domain" description="Orn/DAP/Arg decarboxylase 2 N-terminal" evidence="12">
    <location>
        <begin position="55"/>
        <end position="288"/>
    </location>
</feature>
<protein>
    <recommendedName>
        <fullName evidence="7">ornithine decarboxylase</fullName>
        <ecNumber evidence="7">4.1.1.17</ecNumber>
    </recommendedName>
</protein>
<dbReference type="PRINTS" id="PR01182">
    <property type="entry name" value="ORNDCRBXLASE"/>
</dbReference>
<dbReference type="GO" id="GO:0005737">
    <property type="term" value="C:cytoplasm"/>
    <property type="evidence" value="ECO:0007669"/>
    <property type="project" value="TreeGrafter"/>
</dbReference>
<organism evidence="13">
    <name type="scientific">Zeugodacus cucurbitae</name>
    <name type="common">Melon fruit fly</name>
    <name type="synonym">Bactrocera cucurbitae</name>
    <dbReference type="NCBI Taxonomy" id="28588"/>
    <lineage>
        <taxon>Eukaryota</taxon>
        <taxon>Metazoa</taxon>
        <taxon>Ecdysozoa</taxon>
        <taxon>Arthropoda</taxon>
        <taxon>Hexapoda</taxon>
        <taxon>Insecta</taxon>
        <taxon>Pterygota</taxon>
        <taxon>Neoptera</taxon>
        <taxon>Endopterygota</taxon>
        <taxon>Diptera</taxon>
        <taxon>Brachycera</taxon>
        <taxon>Muscomorpha</taxon>
        <taxon>Tephritoidea</taxon>
        <taxon>Tephritidae</taxon>
        <taxon>Zeugodacus</taxon>
        <taxon>Zeugodacus</taxon>
    </lineage>
</organism>
<dbReference type="InterPro" id="IPR022644">
    <property type="entry name" value="De-COase2_N"/>
</dbReference>
<comment type="function">
    <text evidence="8">Catalyzes the first and rate-limiting step of polyamine biosynthesis that converts ornithine into putrescine, which is the precursor for the polyamines, spermidine and spermine. Polyamines are essential for cell proliferation and are implicated in cellular processes, ranging from DNA replication to apoptosis.</text>
</comment>
<dbReference type="Gene3D" id="2.40.37.10">
    <property type="entry name" value="Lyase, Ornithine Decarboxylase, Chain A, domain 1"/>
    <property type="match status" value="1"/>
</dbReference>
<dbReference type="AlphaFoldDB" id="A0A0A1WGE5"/>
<keyword evidence="5" id="KW-0456">Lyase</keyword>
<dbReference type="PRINTS" id="PR01179">
    <property type="entry name" value="ODADCRBXLASE"/>
</dbReference>
<dbReference type="PROSITE" id="PS00878">
    <property type="entry name" value="ODR_DC_2_1"/>
    <property type="match status" value="1"/>
</dbReference>
<evidence type="ECO:0000256" key="9">
    <source>
        <dbReference type="ARBA" id="ARBA00046672"/>
    </source>
</evidence>
<dbReference type="InterPro" id="IPR022653">
    <property type="entry name" value="De-COase2_pyr-phos_BS"/>
</dbReference>
<comment type="subunit">
    <text evidence="9">Homodimer. Only the dimer is catalytically active, as the active sites are constructed of residues from both monomers.</text>
</comment>
<feature type="modified residue" description="N6-(pyridoxal phosphate)lysine" evidence="11">
    <location>
        <position position="78"/>
    </location>
</feature>
<dbReference type="InterPro" id="IPR000183">
    <property type="entry name" value="Orn/DAP/Arg_de-COase"/>
</dbReference>
<dbReference type="GO" id="GO:0033387">
    <property type="term" value="P:putrescine biosynthetic process from arginine, via ornithine"/>
    <property type="evidence" value="ECO:0007669"/>
    <property type="project" value="TreeGrafter"/>
</dbReference>
<dbReference type="SUPFAM" id="SSF51419">
    <property type="entry name" value="PLP-binding barrel"/>
    <property type="match status" value="1"/>
</dbReference>
<dbReference type="InterPro" id="IPR002433">
    <property type="entry name" value="Orn_de-COase"/>
</dbReference>
<comment type="similarity">
    <text evidence="2">Belongs to the Orn/Lys/Arg decarboxylase class-II family.</text>
</comment>
<gene>
    <name evidence="13" type="primary">Odc1</name>
    <name evidence="13" type="ORF">g.3696</name>
</gene>
<evidence type="ECO:0000256" key="2">
    <source>
        <dbReference type="ARBA" id="ARBA00008872"/>
    </source>
</evidence>
<feature type="active site" description="Proton donor" evidence="11">
    <location>
        <position position="358"/>
    </location>
</feature>
<dbReference type="EC" id="4.1.1.17" evidence="7"/>
<proteinExistence type="inferred from homology"/>
<evidence type="ECO:0000256" key="8">
    <source>
        <dbReference type="ARBA" id="ARBA00037173"/>
    </source>
</evidence>
<dbReference type="SUPFAM" id="SSF50621">
    <property type="entry name" value="Alanine racemase C-terminal domain-like"/>
    <property type="match status" value="1"/>
</dbReference>
<dbReference type="Pfam" id="PF02784">
    <property type="entry name" value="Orn_Arg_deC_N"/>
    <property type="match status" value="1"/>
</dbReference>
<dbReference type="PANTHER" id="PTHR11482:SF6">
    <property type="entry name" value="ORNITHINE DECARBOXYLASE 1-RELATED"/>
    <property type="match status" value="1"/>
</dbReference>
<dbReference type="GO" id="GO:0004586">
    <property type="term" value="F:ornithine decarboxylase activity"/>
    <property type="evidence" value="ECO:0007669"/>
    <property type="project" value="UniProtKB-EC"/>
</dbReference>
<comment type="catalytic activity">
    <reaction evidence="10">
        <text>L-ornithine + H(+) = putrescine + CO2</text>
        <dbReference type="Rhea" id="RHEA:22964"/>
        <dbReference type="ChEBI" id="CHEBI:15378"/>
        <dbReference type="ChEBI" id="CHEBI:16526"/>
        <dbReference type="ChEBI" id="CHEBI:46911"/>
        <dbReference type="ChEBI" id="CHEBI:326268"/>
        <dbReference type="EC" id="4.1.1.17"/>
    </reaction>
</comment>
<keyword evidence="3 11" id="KW-0663">Pyridoxal phosphate</keyword>
<evidence type="ECO:0000256" key="5">
    <source>
        <dbReference type="ARBA" id="ARBA00023239"/>
    </source>
</evidence>
<keyword evidence="4" id="KW-0620">Polyamine biosynthesis</keyword>
<dbReference type="EMBL" id="GBXI01016546">
    <property type="protein sequence ID" value="JAC97745.1"/>
    <property type="molecule type" value="Transcribed_RNA"/>
</dbReference>
<comment type="cofactor">
    <cofactor evidence="1 11">
        <name>pyridoxal 5'-phosphate</name>
        <dbReference type="ChEBI" id="CHEBI:597326"/>
    </cofactor>
</comment>
<dbReference type="InterPro" id="IPR009006">
    <property type="entry name" value="Ala_racemase/Decarboxylase_C"/>
</dbReference>
<reference evidence="13" key="2">
    <citation type="journal article" date="2015" name="Gigascience">
        <title>Reconstructing a comprehensive transcriptome assembly of a white-pupal translocated strain of the pest fruit fly Bactrocera cucurbitae.</title>
        <authorList>
            <person name="Sim S.B."/>
            <person name="Calla B."/>
            <person name="Hall B."/>
            <person name="DeRego T."/>
            <person name="Geib S.M."/>
        </authorList>
    </citation>
    <scope>NUCLEOTIDE SEQUENCE</scope>
</reference>
<evidence type="ECO:0000256" key="7">
    <source>
        <dbReference type="ARBA" id="ARBA00034138"/>
    </source>
</evidence>
<evidence type="ECO:0000313" key="13">
    <source>
        <dbReference type="EMBL" id="JAC97745.1"/>
    </source>
</evidence>
<reference evidence="13" key="1">
    <citation type="submission" date="2014-11" db="EMBL/GenBank/DDBJ databases">
        <authorList>
            <person name="Geib S."/>
        </authorList>
    </citation>
    <scope>NUCLEOTIDE SEQUENCE</scope>
</reference>
<sequence>FNQFSFIFYVVEIDAAIMYKFGKINSYEGVLDLKGVVKEVDVEEMEEALNICDLSTLAKKYKTWIKHMPRVKPYYAVKCNDDALIVKELADLGAGFDCASKNEIKLALEAGANPEGIIFANPCKPPSHLQYAKEKKIMASTVDTEFEIYKIFEHYPESNLVIRFRCEAKVAQCPLGDKFGCNAEEDAAALMLLAKSLGLSVIGTSFHVGSGCSDYPAYNRAIATANNLFKFGELLGFDMKLLDIGGGFPGADDKKFATIAAIVNSSLNKYFPDENVQIIAEPGRFFVASAYTLVCKIHAKREVRSGKKADIKMYYINDGVYGSFNCVLYDHQEVTVEHFLEEDPNLKKFKTLIWGPTCDALDKIIEDAYLPNLSCGDLIAFPNMGAYTVPIASPFNGFMVPKTLYFKAI</sequence>
<evidence type="ECO:0000256" key="10">
    <source>
        <dbReference type="ARBA" id="ARBA00049127"/>
    </source>
</evidence>
<dbReference type="PANTHER" id="PTHR11482">
    <property type="entry name" value="ARGININE/DIAMINOPIMELATE/ORNITHINE DECARBOXYLASE"/>
    <property type="match status" value="1"/>
</dbReference>
<feature type="non-terminal residue" evidence="13">
    <location>
        <position position="1"/>
    </location>
</feature>
<dbReference type="InterPro" id="IPR029066">
    <property type="entry name" value="PLP-binding_barrel"/>
</dbReference>
<dbReference type="CDD" id="cd00622">
    <property type="entry name" value="PLPDE_III_ODC"/>
    <property type="match status" value="1"/>
</dbReference>
<evidence type="ECO:0000259" key="12">
    <source>
        <dbReference type="Pfam" id="PF02784"/>
    </source>
</evidence>
<evidence type="ECO:0000256" key="4">
    <source>
        <dbReference type="ARBA" id="ARBA00023115"/>
    </source>
</evidence>